<feature type="compositionally biased region" description="Low complexity" evidence="1">
    <location>
        <begin position="124"/>
        <end position="133"/>
    </location>
</feature>
<accession>A0ABN2M5C6</accession>
<keyword evidence="2" id="KW-1133">Transmembrane helix</keyword>
<evidence type="ECO:0000256" key="1">
    <source>
        <dbReference type="SAM" id="MobiDB-lite"/>
    </source>
</evidence>
<reference evidence="3 4" key="1">
    <citation type="journal article" date="2019" name="Int. J. Syst. Evol. Microbiol.">
        <title>The Global Catalogue of Microorganisms (GCM) 10K type strain sequencing project: providing services to taxonomists for standard genome sequencing and annotation.</title>
        <authorList>
            <consortium name="The Broad Institute Genomics Platform"/>
            <consortium name="The Broad Institute Genome Sequencing Center for Infectious Disease"/>
            <person name="Wu L."/>
            <person name="Ma J."/>
        </authorList>
    </citation>
    <scope>NUCLEOTIDE SEQUENCE [LARGE SCALE GENOMIC DNA]</scope>
    <source>
        <strain evidence="3 4">JCM 15592</strain>
    </source>
</reference>
<keyword evidence="4" id="KW-1185">Reference proteome</keyword>
<feature type="transmembrane region" description="Helical" evidence="2">
    <location>
        <begin position="94"/>
        <end position="116"/>
    </location>
</feature>
<feature type="region of interest" description="Disordered" evidence="1">
    <location>
        <begin position="1"/>
        <end position="30"/>
    </location>
</feature>
<evidence type="ECO:0000256" key="2">
    <source>
        <dbReference type="SAM" id="Phobius"/>
    </source>
</evidence>
<comment type="caution">
    <text evidence="3">The sequence shown here is derived from an EMBL/GenBank/DDBJ whole genome shotgun (WGS) entry which is preliminary data.</text>
</comment>
<organism evidence="3 4">
    <name type="scientific">Nostocoides veronense</name>
    <dbReference type="NCBI Taxonomy" id="330836"/>
    <lineage>
        <taxon>Bacteria</taxon>
        <taxon>Bacillati</taxon>
        <taxon>Actinomycetota</taxon>
        <taxon>Actinomycetes</taxon>
        <taxon>Micrococcales</taxon>
        <taxon>Intrasporangiaceae</taxon>
        <taxon>Nostocoides</taxon>
    </lineage>
</organism>
<name>A0ABN2M5C6_9MICO</name>
<dbReference type="RefSeq" id="WP_344088933.1">
    <property type="nucleotide sequence ID" value="NZ_BAAAPO010000063.1"/>
</dbReference>
<feature type="compositionally biased region" description="Low complexity" evidence="1">
    <location>
        <begin position="155"/>
        <end position="165"/>
    </location>
</feature>
<feature type="region of interest" description="Disordered" evidence="1">
    <location>
        <begin position="124"/>
        <end position="165"/>
    </location>
</feature>
<proteinExistence type="predicted"/>
<evidence type="ECO:0000313" key="4">
    <source>
        <dbReference type="Proteomes" id="UP001499938"/>
    </source>
</evidence>
<sequence>MTTPDMGNVPIEDDPTGMRALLSSLPDPGPMPEDLSARILAALEREARYAESGSIWDEEPAPEVPAVPAGPAHQEYADGATVVPLRRRSRALPLLAAAAAIAVVGVGGGTLVKALIGGMNGSSSTSAGATLSGPRQANESATERNSDSAAGGGTSSASSSGSVTMSGTGAASGYDSLSGFAVSASGTAYTVDKLAPQAAELMATRITQNATTPAGGLAVEEAARGCAQGLGAAPDAPLRVDFGSFEAGAAVLIVTEVQGEARAYVVTENCSAADPQILAGPVTLP</sequence>
<keyword evidence="2" id="KW-0472">Membrane</keyword>
<gene>
    <name evidence="3" type="ORF">GCM10009811_35900</name>
</gene>
<dbReference type="EMBL" id="BAAAPO010000063">
    <property type="protein sequence ID" value="GAA1809550.1"/>
    <property type="molecule type" value="Genomic_DNA"/>
</dbReference>
<keyword evidence="2" id="KW-0812">Transmembrane</keyword>
<evidence type="ECO:0000313" key="3">
    <source>
        <dbReference type="EMBL" id="GAA1809550.1"/>
    </source>
</evidence>
<dbReference type="Proteomes" id="UP001499938">
    <property type="component" value="Unassembled WGS sequence"/>
</dbReference>
<protein>
    <submittedName>
        <fullName evidence="3">Uncharacterized protein</fullName>
    </submittedName>
</protein>